<dbReference type="Proteomes" id="UP000603227">
    <property type="component" value="Unassembled WGS sequence"/>
</dbReference>
<protein>
    <submittedName>
        <fullName evidence="1">Uncharacterized protein</fullName>
    </submittedName>
</protein>
<keyword evidence="2" id="KW-1185">Reference proteome</keyword>
<dbReference type="EMBL" id="BNAT01000002">
    <property type="protein sequence ID" value="GHH82127.1"/>
    <property type="molecule type" value="Genomic_DNA"/>
</dbReference>
<name>A0A919GCH7_9ACTN</name>
<organism evidence="1 2">
    <name type="scientific">Streptomyces capitiformicae</name>
    <dbReference type="NCBI Taxonomy" id="2014920"/>
    <lineage>
        <taxon>Bacteria</taxon>
        <taxon>Bacillati</taxon>
        <taxon>Actinomycetota</taxon>
        <taxon>Actinomycetes</taxon>
        <taxon>Kitasatosporales</taxon>
        <taxon>Streptomycetaceae</taxon>
        <taxon>Streptomyces</taxon>
    </lineage>
</organism>
<evidence type="ECO:0000313" key="1">
    <source>
        <dbReference type="EMBL" id="GHH82127.1"/>
    </source>
</evidence>
<accession>A0A919GCH7</accession>
<evidence type="ECO:0000313" key="2">
    <source>
        <dbReference type="Proteomes" id="UP000603227"/>
    </source>
</evidence>
<comment type="caution">
    <text evidence="1">The sequence shown here is derived from an EMBL/GenBank/DDBJ whole genome shotgun (WGS) entry which is preliminary data.</text>
</comment>
<dbReference type="AlphaFoldDB" id="A0A919GCH7"/>
<sequence>MAVATATEVPCAVSPRETAYDIVGAPASNVVSAATATYLCIRAMVMNGQPP</sequence>
<proteinExistence type="predicted"/>
<gene>
    <name evidence="1" type="ORF">GCM10017771_05450</name>
</gene>
<reference evidence="1" key="1">
    <citation type="journal article" date="2014" name="Int. J. Syst. Evol. Microbiol.">
        <title>Complete genome sequence of Corynebacterium casei LMG S-19264T (=DSM 44701T), isolated from a smear-ripened cheese.</title>
        <authorList>
            <consortium name="US DOE Joint Genome Institute (JGI-PGF)"/>
            <person name="Walter F."/>
            <person name="Albersmeier A."/>
            <person name="Kalinowski J."/>
            <person name="Ruckert C."/>
        </authorList>
    </citation>
    <scope>NUCLEOTIDE SEQUENCE</scope>
    <source>
        <strain evidence="1">CGMCC 4.7403</strain>
    </source>
</reference>
<reference evidence="1" key="2">
    <citation type="submission" date="2020-09" db="EMBL/GenBank/DDBJ databases">
        <authorList>
            <person name="Sun Q."/>
            <person name="Zhou Y."/>
        </authorList>
    </citation>
    <scope>NUCLEOTIDE SEQUENCE</scope>
    <source>
        <strain evidence="1">CGMCC 4.7403</strain>
    </source>
</reference>